<evidence type="ECO:0008006" key="3">
    <source>
        <dbReference type="Google" id="ProtNLM"/>
    </source>
</evidence>
<evidence type="ECO:0000313" key="1">
    <source>
        <dbReference type="EMBL" id="EKF56278.1"/>
    </source>
</evidence>
<dbReference type="STRING" id="555500.I215_02108"/>
<dbReference type="RefSeq" id="WP_008990297.1">
    <property type="nucleotide sequence ID" value="NZ_AMSG01000002.1"/>
</dbReference>
<gene>
    <name evidence="1" type="ORF">I215_02108</name>
</gene>
<dbReference type="Gene3D" id="1.50.10.10">
    <property type="match status" value="1"/>
</dbReference>
<dbReference type="InterPro" id="IPR008928">
    <property type="entry name" value="6-hairpin_glycosidase_sf"/>
</dbReference>
<dbReference type="eggNOG" id="COG1554">
    <property type="taxonomic scope" value="Bacteria"/>
</dbReference>
<accession>K2P5Q0</accession>
<dbReference type="PATRIC" id="fig|555500.3.peg.441"/>
<dbReference type="Gene3D" id="2.70.98.50">
    <property type="entry name" value="putative glycoside hydrolase family protein from bacillus halodurans"/>
    <property type="match status" value="1"/>
</dbReference>
<proteinExistence type="predicted"/>
<dbReference type="GO" id="GO:0005975">
    <property type="term" value="P:carbohydrate metabolic process"/>
    <property type="evidence" value="ECO:0007669"/>
    <property type="project" value="InterPro"/>
</dbReference>
<comment type="caution">
    <text evidence="1">The sequence shown here is derived from an EMBL/GenBank/DDBJ whole genome shotgun (WGS) entry which is preliminary data.</text>
</comment>
<keyword evidence="2" id="KW-1185">Reference proteome</keyword>
<name>K2P5Q0_9FLAO</name>
<dbReference type="EMBL" id="AMSG01000002">
    <property type="protein sequence ID" value="EKF56278.1"/>
    <property type="molecule type" value="Genomic_DNA"/>
</dbReference>
<sequence>MKTNSLFTTKITLILLMVSSFIYAQKIDRKALVDRHQVKVTSVDTLASLSIGNGQFAFTVDATGLQSFPEHYQGGIALGTQSSWGWDRFKNPNNYTFNLTNKEYDQYGRKVPYSVQIKTPERQKNAVNWFRENPHRLQLGNLGFEITKENGQLARPEDIQEIDQHLDLWTGIIHSKFKVEGSLVKVQTIAHQNQDVVSFKVTSDLISKNRLQIRFRIPYPTGEWKDTGVRWEGDFNYKSTLKKDGKNKALVTHQMDSLTYHVDFKWDDPRTKISKKQAHYYSITPENTSFSMSIGFSTKTTKKNLPSFSQTLQSSTENWKAFWESGAAVDFSKCSDPRAFELERRVVLSQYLTKIQCTSNEPPQETGLTYNSWYGKPHLEMHWWHGVHFSLWDRSDLLKKSMQWYEKAKHKAFTLAKRQGFSGLRWQKMTDPFGNESPSSVGSFLIWQQPHYITYAELLYQENPSKATLDQYKDKVFATAEFMASFAHYNKALDRYELGPGVIPAQERFKAIETYNPTYELNYWHWGLQTAIKWKKRLGETPPAKWIEVIDKLSQLPVLQEVYLATESAQDSYTNAEFKTDHPSVLGTLGMLPLTQKVDLQIMRNTFDLVWEKWSWEETWGWDFPMTAMTATRLHLPEKAIQALLMDVQTNTYLVNGHNYQDQRLTLYLPGNGGLLTAIALMCAGWEGNTIENPGFPKDGGWDVQWEGFREMF</sequence>
<reference evidence="1 2" key="1">
    <citation type="journal article" date="2012" name="J. Bacteriol.">
        <title>Genome Sequence of Galbibacter marinum Type Strain ck-I2-15.</title>
        <authorList>
            <person name="Lai Q."/>
            <person name="Li C."/>
            <person name="Shao Z."/>
        </authorList>
    </citation>
    <scope>NUCLEOTIDE SEQUENCE [LARGE SCALE GENOMIC DNA]</scope>
    <source>
        <strain evidence="2">ck-I2-15</strain>
    </source>
</reference>
<protein>
    <recommendedName>
        <fullName evidence="3">Glycoside hydrolase family 65</fullName>
    </recommendedName>
</protein>
<dbReference type="InterPro" id="IPR012341">
    <property type="entry name" value="6hp_glycosidase-like_sf"/>
</dbReference>
<organism evidence="1 2">
    <name type="scientific">Galbibacter marinus</name>
    <dbReference type="NCBI Taxonomy" id="555500"/>
    <lineage>
        <taxon>Bacteria</taxon>
        <taxon>Pseudomonadati</taxon>
        <taxon>Bacteroidota</taxon>
        <taxon>Flavobacteriia</taxon>
        <taxon>Flavobacteriales</taxon>
        <taxon>Flavobacteriaceae</taxon>
        <taxon>Galbibacter</taxon>
    </lineage>
</organism>
<dbReference type="Proteomes" id="UP000007364">
    <property type="component" value="Unassembled WGS sequence"/>
</dbReference>
<evidence type="ECO:0000313" key="2">
    <source>
        <dbReference type="Proteomes" id="UP000007364"/>
    </source>
</evidence>
<dbReference type="AlphaFoldDB" id="K2P5Q0"/>
<dbReference type="SUPFAM" id="SSF48208">
    <property type="entry name" value="Six-hairpin glycosidases"/>
    <property type="match status" value="1"/>
</dbReference>